<gene>
    <name evidence="2" type="ORF">ACFQ0S_05495</name>
</gene>
<keyword evidence="3" id="KW-1185">Reference proteome</keyword>
<dbReference type="RefSeq" id="WP_379756680.1">
    <property type="nucleotide sequence ID" value="NZ_JBHSYB010000025.1"/>
</dbReference>
<keyword evidence="1" id="KW-0472">Membrane</keyword>
<feature type="transmembrane region" description="Helical" evidence="1">
    <location>
        <begin position="263"/>
        <end position="285"/>
    </location>
</feature>
<evidence type="ECO:0000256" key="1">
    <source>
        <dbReference type="SAM" id="Phobius"/>
    </source>
</evidence>
<name>A0ABW3J2I3_9FLAO</name>
<protein>
    <submittedName>
        <fullName evidence="2">Sodium-dependent bicarbonate transport family permease</fullName>
    </submittedName>
</protein>
<feature type="transmembrane region" description="Helical" evidence="1">
    <location>
        <begin position="100"/>
        <end position="119"/>
    </location>
</feature>
<accession>A0ABW3J2I3</accession>
<dbReference type="PANTHER" id="PTHR40400">
    <property type="entry name" value="SLR1512 PROTEIN"/>
    <property type="match status" value="1"/>
</dbReference>
<evidence type="ECO:0000313" key="3">
    <source>
        <dbReference type="Proteomes" id="UP001597051"/>
    </source>
</evidence>
<dbReference type="Pfam" id="PF05982">
    <property type="entry name" value="Sbt_1"/>
    <property type="match status" value="1"/>
</dbReference>
<feature type="transmembrane region" description="Helical" evidence="1">
    <location>
        <begin position="6"/>
        <end position="25"/>
    </location>
</feature>
<feature type="transmembrane region" description="Helical" evidence="1">
    <location>
        <begin position="292"/>
        <end position="319"/>
    </location>
</feature>
<sequence>MNLDLLFDNLTNPALLFFLLGIIATRLKSDLEIPNNTSKFISLYLLFSIGFKGGQELSHSEFDLEIIWSVIFGIFIAVIIPIYSFFILKRKFNIENSGAIAAAYGSVSAVTFVTAITFLEIQKYTFSGHMVAVMALMEAPAIIIAVILMRLYKKEESNTTKLSSVIKHSLTNGSVLLILGSLLIGFLASDQQAMGIKPFTTDIFKGFLAIFLLDMGIVSGKKLDDFFKSGWFTALFAILIPLINGCIIAFVSQIVTQSVGNRFIFAILAASASYIAVPAAMKIIAPKANPGIFLPMALAVTFPFNITFGMPIYLAVILYC</sequence>
<proteinExistence type="predicted"/>
<keyword evidence="1" id="KW-0812">Transmembrane</keyword>
<keyword evidence="1" id="KW-1133">Transmembrane helix</keyword>
<feature type="transmembrane region" description="Helical" evidence="1">
    <location>
        <begin position="170"/>
        <end position="188"/>
    </location>
</feature>
<organism evidence="2 3">
    <name type="scientific">Flavobacterium myungsuense</name>
    <dbReference type="NCBI Taxonomy" id="651823"/>
    <lineage>
        <taxon>Bacteria</taxon>
        <taxon>Pseudomonadati</taxon>
        <taxon>Bacteroidota</taxon>
        <taxon>Flavobacteriia</taxon>
        <taxon>Flavobacteriales</taxon>
        <taxon>Flavobacteriaceae</taxon>
        <taxon>Flavobacterium</taxon>
    </lineage>
</organism>
<dbReference type="EMBL" id="JBHTIZ010000013">
    <property type="protein sequence ID" value="MFD0983928.1"/>
    <property type="molecule type" value="Genomic_DNA"/>
</dbReference>
<feature type="transmembrane region" description="Helical" evidence="1">
    <location>
        <begin position="131"/>
        <end position="149"/>
    </location>
</feature>
<comment type="caution">
    <text evidence="2">The sequence shown here is derived from an EMBL/GenBank/DDBJ whole genome shotgun (WGS) entry which is preliminary data.</text>
</comment>
<dbReference type="Proteomes" id="UP001597051">
    <property type="component" value="Unassembled WGS sequence"/>
</dbReference>
<dbReference type="PANTHER" id="PTHR40400:SF1">
    <property type="entry name" value="SLR1512 PROTEIN"/>
    <property type="match status" value="1"/>
</dbReference>
<reference evidence="3" key="1">
    <citation type="journal article" date="2019" name="Int. J. Syst. Evol. Microbiol.">
        <title>The Global Catalogue of Microorganisms (GCM) 10K type strain sequencing project: providing services to taxonomists for standard genome sequencing and annotation.</title>
        <authorList>
            <consortium name="The Broad Institute Genomics Platform"/>
            <consortium name="The Broad Institute Genome Sequencing Center for Infectious Disease"/>
            <person name="Wu L."/>
            <person name="Ma J."/>
        </authorList>
    </citation>
    <scope>NUCLEOTIDE SEQUENCE [LARGE SCALE GENOMIC DNA]</scope>
    <source>
        <strain evidence="3">CECT 7649</strain>
    </source>
</reference>
<feature type="transmembrane region" description="Helical" evidence="1">
    <location>
        <begin position="231"/>
        <end position="251"/>
    </location>
</feature>
<evidence type="ECO:0000313" key="2">
    <source>
        <dbReference type="EMBL" id="MFD0983928.1"/>
    </source>
</evidence>
<dbReference type="InterPro" id="IPR010293">
    <property type="entry name" value="Sbt_1"/>
</dbReference>
<feature type="transmembrane region" description="Helical" evidence="1">
    <location>
        <begin position="66"/>
        <end position="88"/>
    </location>
</feature>